<protein>
    <submittedName>
        <fullName evidence="1">Uncharacterized protein</fullName>
    </submittedName>
</protein>
<proteinExistence type="predicted"/>
<dbReference type="EMBL" id="MWWQ01000004">
    <property type="protein sequence ID" value="OZG53505.1"/>
    <property type="molecule type" value="Genomic_DNA"/>
</dbReference>
<evidence type="ECO:0000313" key="1">
    <source>
        <dbReference type="EMBL" id="OZG53505.1"/>
    </source>
</evidence>
<accession>A0A261F360</accession>
<reference evidence="1 2" key="1">
    <citation type="journal article" date="2017" name="BMC Genomics">
        <title>Comparative genomic and phylogenomic analyses of the Bifidobacteriaceae family.</title>
        <authorList>
            <person name="Lugli G.A."/>
            <person name="Milani C."/>
            <person name="Turroni F."/>
            <person name="Duranti S."/>
            <person name="Mancabelli L."/>
            <person name="Mangifesta M."/>
            <person name="Ferrario C."/>
            <person name="Modesto M."/>
            <person name="Mattarelli P."/>
            <person name="Jiri K."/>
            <person name="van Sinderen D."/>
            <person name="Ventura M."/>
        </authorList>
    </citation>
    <scope>NUCLEOTIDE SEQUENCE [LARGE SCALE GENOMIC DNA]</scope>
    <source>
        <strain evidence="1 2">DSM 24744</strain>
    </source>
</reference>
<gene>
    <name evidence="1" type="ORF">PSSU_0271</name>
</gene>
<comment type="caution">
    <text evidence="1">The sequence shown here is derived from an EMBL/GenBank/DDBJ whole genome shotgun (WGS) entry which is preliminary data.</text>
</comment>
<dbReference type="AlphaFoldDB" id="A0A261F360"/>
<organism evidence="1 2">
    <name type="scientific">Pseudoscardovia suis</name>
    <dbReference type="NCBI Taxonomy" id="987063"/>
    <lineage>
        <taxon>Bacteria</taxon>
        <taxon>Bacillati</taxon>
        <taxon>Actinomycetota</taxon>
        <taxon>Actinomycetes</taxon>
        <taxon>Bifidobacteriales</taxon>
        <taxon>Bifidobacteriaceae</taxon>
        <taxon>Pseudoscardovia</taxon>
    </lineage>
</organism>
<sequence>MAPSCRDAANMMRAELLGCSGRNPRREFCYKVTTV</sequence>
<dbReference type="Proteomes" id="UP000216454">
    <property type="component" value="Unassembled WGS sequence"/>
</dbReference>
<evidence type="ECO:0000313" key="2">
    <source>
        <dbReference type="Proteomes" id="UP000216454"/>
    </source>
</evidence>
<name>A0A261F360_9BIFI</name>
<keyword evidence="2" id="KW-1185">Reference proteome</keyword>